<dbReference type="Pfam" id="PF00266">
    <property type="entry name" value="Aminotran_5"/>
    <property type="match status" value="1"/>
</dbReference>
<accession>G7W3P9</accession>
<dbReference type="InterPro" id="IPR000192">
    <property type="entry name" value="Aminotrans_V_dom"/>
</dbReference>
<reference key="2">
    <citation type="submission" date="2011-11" db="EMBL/GenBank/DDBJ databases">
        <authorList>
            <person name="Shin S.H."/>
            <person name="Kim S."/>
            <person name="Kim J.Y."/>
        </authorList>
    </citation>
    <scope>NUCLEOTIDE SEQUENCE</scope>
    <source>
        <strain>HPL-003</strain>
    </source>
</reference>
<gene>
    <name evidence="2" type="ordered locus">HPL003_06865</name>
</gene>
<dbReference type="PANTHER" id="PTHR43686">
    <property type="entry name" value="SULFURTRANSFERASE-RELATED"/>
    <property type="match status" value="1"/>
</dbReference>
<name>G7W3P9_PAETH</name>
<reference evidence="2 3" key="3">
    <citation type="journal article" date="2012" name="J. Bacteriol.">
        <title>Genome Sequence of Paenibacillus terrae HPL-003, a Xylanase-Producing Bacterium Isolated from Soil Found in Forest Residue.</title>
        <authorList>
            <person name="Shin S.H."/>
            <person name="Kim S."/>
            <person name="Kim J.Y."/>
            <person name="Song H.Y."/>
            <person name="Cho S.J."/>
            <person name="Kim D.R."/>
            <person name="Lee K.I."/>
            <person name="Lim H.K."/>
            <person name="Park N.J."/>
            <person name="Hwang I.T."/>
            <person name="Yang K.S."/>
        </authorList>
    </citation>
    <scope>NUCLEOTIDE SEQUENCE [LARGE SCALE GENOMIC DNA]</scope>
    <source>
        <strain evidence="2 3">HPL-003</strain>
    </source>
</reference>
<dbReference type="InterPro" id="IPR015422">
    <property type="entry name" value="PyrdxlP-dep_Trfase_small"/>
</dbReference>
<keyword evidence="2" id="KW-0456">Lyase</keyword>
<dbReference type="RefSeq" id="WP_014278885.1">
    <property type="nucleotide sequence ID" value="NC_016641.1"/>
</dbReference>
<dbReference type="Gene3D" id="3.90.1150.10">
    <property type="entry name" value="Aspartate Aminotransferase, domain 1"/>
    <property type="match status" value="1"/>
</dbReference>
<dbReference type="Gene3D" id="3.40.640.10">
    <property type="entry name" value="Type I PLP-dependent aspartate aminotransferase-like (Major domain)"/>
    <property type="match status" value="1"/>
</dbReference>
<dbReference type="STRING" id="985665.HPL003_06865"/>
<sequence length="502" mass="56482">MLKARIGSNNSAYQPSREAYFARYREGTIGYHQTFESPYGQKKLMYADWAASGRLYGPIESKIASDFGPFVANTHTESNLTGTLMTQAYEEAKRIIKNHVHADEHDIILFAGSGMTGAINKLQRMLGLKIHEKLKHHYPIAEKERPVIFVTHMEHHSNHISWAETIGDVVCIPPGPSGNVDPTNLERLLLQFRHRPLKIGAFTACSNVTGFEPSIYRLSRKMHEHGGVCFIDFSANAPYAEINMHPTEPLEKLDGIVFSPHKFLGGPGTSGVLIMDSRLSPNHTPDQPGGGTVSWTNPWGEYEYKDNIEAREDGGTPAFLQAIRTALCIQLKEQMGQSRILEREKELTSLLLKGLEGIPCLHVLGGKSQERLGIVSFVVDHIHYNLIVKLLNDRFGIQVRGGCSCAGTYGHYLLSIDQQTSNQMSDLIHAGDLSRKPGWVRLSLHPMMTNQEVSYLTSSIRAVVENIIVWQKDYTYQPDCNEWRSIREHKKIDVSKWFNFSN</sequence>
<evidence type="ECO:0000313" key="2">
    <source>
        <dbReference type="EMBL" id="AET58136.1"/>
    </source>
</evidence>
<dbReference type="GO" id="GO:0016829">
    <property type="term" value="F:lyase activity"/>
    <property type="evidence" value="ECO:0007669"/>
    <property type="project" value="UniProtKB-KW"/>
</dbReference>
<dbReference type="PANTHER" id="PTHR43686:SF1">
    <property type="entry name" value="AMINOTRAN_5 DOMAIN-CONTAINING PROTEIN"/>
    <property type="match status" value="1"/>
</dbReference>
<organism evidence="2 3">
    <name type="scientific">Paenibacillus terrae (strain HPL-003)</name>
    <dbReference type="NCBI Taxonomy" id="985665"/>
    <lineage>
        <taxon>Bacteria</taxon>
        <taxon>Bacillati</taxon>
        <taxon>Bacillota</taxon>
        <taxon>Bacilli</taxon>
        <taxon>Bacillales</taxon>
        <taxon>Paenibacillaceae</taxon>
        <taxon>Paenibacillus</taxon>
    </lineage>
</organism>
<proteinExistence type="predicted"/>
<dbReference type="OrthoDB" id="9804366at2"/>
<evidence type="ECO:0000259" key="1">
    <source>
        <dbReference type="Pfam" id="PF00266"/>
    </source>
</evidence>
<dbReference type="SUPFAM" id="SSF53383">
    <property type="entry name" value="PLP-dependent transferases"/>
    <property type="match status" value="1"/>
</dbReference>
<protein>
    <submittedName>
        <fullName evidence="2">Selenocysteine lyase</fullName>
    </submittedName>
</protein>
<evidence type="ECO:0000313" key="3">
    <source>
        <dbReference type="Proteomes" id="UP000005876"/>
    </source>
</evidence>
<dbReference type="InterPro" id="IPR015424">
    <property type="entry name" value="PyrdxlP-dep_Trfase"/>
</dbReference>
<dbReference type="InterPro" id="IPR015421">
    <property type="entry name" value="PyrdxlP-dep_Trfase_major"/>
</dbReference>
<dbReference type="AlphaFoldDB" id="G7W3P9"/>
<feature type="domain" description="Aminotransferase class V" evidence="1">
    <location>
        <begin position="46"/>
        <end position="456"/>
    </location>
</feature>
<dbReference type="eggNOG" id="COG0520">
    <property type="taxonomic scope" value="Bacteria"/>
</dbReference>
<dbReference type="KEGG" id="pta:HPL003_06865"/>
<dbReference type="HOGENOM" id="CLU_003433_9_3_9"/>
<dbReference type="EMBL" id="CP003107">
    <property type="protein sequence ID" value="AET58136.1"/>
    <property type="molecule type" value="Genomic_DNA"/>
</dbReference>
<reference evidence="3" key="1">
    <citation type="submission" date="2011-11" db="EMBL/GenBank/DDBJ databases">
        <title>Complete sequence of Paenibacillus terrae HPL-003.</title>
        <authorList>
            <person name="Shin S.H."/>
            <person name="Kim S."/>
            <person name="Kim J.Y."/>
        </authorList>
    </citation>
    <scope>NUCLEOTIDE SEQUENCE [LARGE SCALE GENOMIC DNA]</scope>
    <source>
        <strain evidence="3">HPL-003</strain>
    </source>
</reference>
<dbReference type="Proteomes" id="UP000005876">
    <property type="component" value="Chromosome"/>
</dbReference>